<accession>A0A8A1M597</accession>
<name>A0A8A1M597_AJECA</name>
<feature type="region of interest" description="Disordered" evidence="1">
    <location>
        <begin position="111"/>
        <end position="146"/>
    </location>
</feature>
<reference evidence="2" key="1">
    <citation type="submission" date="2021-01" db="EMBL/GenBank/DDBJ databases">
        <title>Chromosome-level genome assembly of a human fungal pathogen reveals clustering of transcriptionally co-regulated genes.</title>
        <authorList>
            <person name="Voorhies M."/>
            <person name="Cohen S."/>
            <person name="Shea T.P."/>
            <person name="Petrus S."/>
            <person name="Munoz J.F."/>
            <person name="Poplawski S."/>
            <person name="Goldman W.E."/>
            <person name="Michael T."/>
            <person name="Cuomo C.A."/>
            <person name="Sil A."/>
            <person name="Beyhan S."/>
        </authorList>
    </citation>
    <scope>NUCLEOTIDE SEQUENCE</scope>
    <source>
        <strain evidence="2">WU24</strain>
    </source>
</reference>
<sequence>MRGRPQTENTVPSLLVVPARPDIWPASRFRPAGRVIVAIVSPVHSQDKHGLLSSTRAHRYFLPLIPQPFDKALCMAVTPQSACHSPTPHGTSGTKARVQSIQSHVHEEQVRAQRGASVGRPPGTLSVQRGTIGVTPGQTMMSPSRPRLSWRNMPSCLLKTSWCFLRT</sequence>
<dbReference type="Proteomes" id="UP000663671">
    <property type="component" value="Chromosome 5"/>
</dbReference>
<organism evidence="2 3">
    <name type="scientific">Ajellomyces capsulatus</name>
    <name type="common">Darling's disease fungus</name>
    <name type="synonym">Histoplasma capsulatum</name>
    <dbReference type="NCBI Taxonomy" id="5037"/>
    <lineage>
        <taxon>Eukaryota</taxon>
        <taxon>Fungi</taxon>
        <taxon>Dikarya</taxon>
        <taxon>Ascomycota</taxon>
        <taxon>Pezizomycotina</taxon>
        <taxon>Eurotiomycetes</taxon>
        <taxon>Eurotiomycetidae</taxon>
        <taxon>Onygenales</taxon>
        <taxon>Ajellomycetaceae</taxon>
        <taxon>Histoplasma</taxon>
    </lineage>
</organism>
<proteinExistence type="predicted"/>
<dbReference type="AlphaFoldDB" id="A0A8A1M597"/>
<evidence type="ECO:0000313" key="3">
    <source>
        <dbReference type="Proteomes" id="UP000663671"/>
    </source>
</evidence>
<dbReference type="VEuPathDB" id="FungiDB:I7I51_03343"/>
<evidence type="ECO:0000313" key="2">
    <source>
        <dbReference type="EMBL" id="QSS61171.1"/>
    </source>
</evidence>
<evidence type="ECO:0000256" key="1">
    <source>
        <dbReference type="SAM" id="MobiDB-lite"/>
    </source>
</evidence>
<gene>
    <name evidence="2" type="primary">SKN1</name>
    <name evidence="2" type="ORF">I7I51_03343</name>
</gene>
<protein>
    <submittedName>
        <fullName evidence="2">Beta-glucan synthesis-associated protein KRE6</fullName>
    </submittedName>
</protein>
<dbReference type="EMBL" id="CP069111">
    <property type="protein sequence ID" value="QSS61171.1"/>
    <property type="molecule type" value="Genomic_DNA"/>
</dbReference>